<evidence type="ECO:0000256" key="8">
    <source>
        <dbReference type="ARBA" id="ARBA00023170"/>
    </source>
</evidence>
<dbReference type="GO" id="GO:0007165">
    <property type="term" value="P:signal transduction"/>
    <property type="evidence" value="ECO:0007669"/>
    <property type="project" value="UniProtKB-KW"/>
</dbReference>
<accession>A0A3L8E0M7</accession>
<comment type="similarity">
    <text evidence="10">Belongs to the insect chemoreceptor superfamily. Heteromeric odorant receptor channel (TC 1.A.69) family.</text>
</comment>
<feature type="transmembrane region" description="Helical" evidence="10">
    <location>
        <begin position="240"/>
        <end position="260"/>
    </location>
</feature>
<dbReference type="GO" id="GO:0005886">
    <property type="term" value="C:plasma membrane"/>
    <property type="evidence" value="ECO:0007669"/>
    <property type="project" value="UniProtKB-SubCell"/>
</dbReference>
<evidence type="ECO:0000256" key="4">
    <source>
        <dbReference type="ARBA" id="ARBA00022692"/>
    </source>
</evidence>
<sequence length="392" mass="45172">MDTQFFYIHRLSLAAIGLWPYHRTMLVHLQSSVFSLTLISFIIFQLTTLLTTEWTIDFIVEILSTSLFVLLCAIIYNAFWIKTHVMKRILTKFQYICSDLKDENEIAIIKRYGYSAKCVAIGFTLLTIGAFFILSLLPLLPRLFDIFYLVNKSEPYRNIYMRTEYFVDQEKYFYFTLLHLYAVLYIECGVLLGGAIVMTGYGTYSCGLFNIASYRIEQAMRISSDEVTNRKNKKKIDRNISHAVNIHHTALEFITFYIHNFEGPCFVIIAIIVISLSLNLFGISRAVCFLHRMEDFVIHCIFAVGIVICSFGANYIGQAIIDHYNYIFTTAYEVPWYIASVRVQRLILFLLQKAAKPYSIKLGGLCTLSLENFASLSTASLSYFTVIYSIQK</sequence>
<dbReference type="PANTHER" id="PTHR21137:SF35">
    <property type="entry name" value="ODORANT RECEPTOR 19A-RELATED"/>
    <property type="match status" value="1"/>
</dbReference>
<feature type="transmembrane region" description="Helical" evidence="10">
    <location>
        <begin position="172"/>
        <end position="197"/>
    </location>
</feature>
<dbReference type="GO" id="GO:0004984">
    <property type="term" value="F:olfactory receptor activity"/>
    <property type="evidence" value="ECO:0007669"/>
    <property type="project" value="InterPro"/>
</dbReference>
<keyword evidence="3 10" id="KW-0716">Sensory transduction</keyword>
<keyword evidence="7 10" id="KW-0472">Membrane</keyword>
<protein>
    <recommendedName>
        <fullName evidence="10">Odorant receptor</fullName>
    </recommendedName>
</protein>
<dbReference type="Pfam" id="PF02949">
    <property type="entry name" value="7tm_6"/>
    <property type="match status" value="1"/>
</dbReference>
<dbReference type="EMBL" id="QOIP01000002">
    <property type="protein sequence ID" value="RLU25935.1"/>
    <property type="molecule type" value="Genomic_DNA"/>
</dbReference>
<dbReference type="AlphaFoldDB" id="A0A3L8E0M7"/>
<evidence type="ECO:0000256" key="9">
    <source>
        <dbReference type="ARBA" id="ARBA00023224"/>
    </source>
</evidence>
<dbReference type="OrthoDB" id="7551864at2759"/>
<evidence type="ECO:0000256" key="2">
    <source>
        <dbReference type="ARBA" id="ARBA00022475"/>
    </source>
</evidence>
<dbReference type="InterPro" id="IPR004117">
    <property type="entry name" value="7tm6_olfct_rcpt"/>
</dbReference>
<reference evidence="11" key="2">
    <citation type="submission" date="2018-07" db="EMBL/GenBank/DDBJ databases">
        <authorList>
            <person name="Mckenzie S.K."/>
            <person name="Kronauer D.J.C."/>
        </authorList>
    </citation>
    <scope>NUCLEOTIDE SEQUENCE</scope>
    <source>
        <strain evidence="11">Clonal line C1</strain>
    </source>
</reference>
<comment type="caution">
    <text evidence="11">The sequence shown here is derived from an EMBL/GenBank/DDBJ whole genome shotgun (WGS) entry which is preliminary data.</text>
</comment>
<dbReference type="PANTHER" id="PTHR21137">
    <property type="entry name" value="ODORANT RECEPTOR"/>
    <property type="match status" value="1"/>
</dbReference>
<evidence type="ECO:0000256" key="5">
    <source>
        <dbReference type="ARBA" id="ARBA00022725"/>
    </source>
</evidence>
<evidence type="ECO:0000256" key="10">
    <source>
        <dbReference type="RuleBase" id="RU351113"/>
    </source>
</evidence>
<gene>
    <name evidence="11" type="ORF">DMN91_002098</name>
</gene>
<keyword evidence="4 10" id="KW-0812">Transmembrane</keyword>
<keyword evidence="5 10" id="KW-0552">Olfaction</keyword>
<feature type="transmembrane region" description="Helical" evidence="10">
    <location>
        <begin position="33"/>
        <end position="52"/>
    </location>
</feature>
<reference evidence="11" key="1">
    <citation type="journal article" date="2018" name="Genome Res.">
        <title>The genomic architecture and molecular evolution of ant odorant receptors.</title>
        <authorList>
            <person name="McKenzie S.K."/>
            <person name="Kronauer D.J.C."/>
        </authorList>
    </citation>
    <scope>NUCLEOTIDE SEQUENCE [LARGE SCALE GENOMIC DNA]</scope>
    <source>
        <strain evidence="11">Clonal line C1</strain>
    </source>
</reference>
<keyword evidence="9 10" id="KW-0807">Transducer</keyword>
<evidence type="ECO:0000256" key="1">
    <source>
        <dbReference type="ARBA" id="ARBA00004651"/>
    </source>
</evidence>
<keyword evidence="8 10" id="KW-0675">Receptor</keyword>
<feature type="transmembrane region" description="Helical" evidence="10">
    <location>
        <begin position="266"/>
        <end position="284"/>
    </location>
</feature>
<feature type="transmembrane region" description="Helical" evidence="10">
    <location>
        <begin position="58"/>
        <end position="79"/>
    </location>
</feature>
<evidence type="ECO:0000256" key="6">
    <source>
        <dbReference type="ARBA" id="ARBA00022989"/>
    </source>
</evidence>
<keyword evidence="6 10" id="KW-1133">Transmembrane helix</keyword>
<evidence type="ECO:0000256" key="7">
    <source>
        <dbReference type="ARBA" id="ARBA00023136"/>
    </source>
</evidence>
<dbReference type="GO" id="GO:0005549">
    <property type="term" value="F:odorant binding"/>
    <property type="evidence" value="ECO:0007669"/>
    <property type="project" value="InterPro"/>
</dbReference>
<comment type="subcellular location">
    <subcellularLocation>
        <location evidence="1 10">Cell membrane</location>
        <topology evidence="1 10">Multi-pass membrane protein</topology>
    </subcellularLocation>
</comment>
<feature type="transmembrane region" description="Helical" evidence="10">
    <location>
        <begin position="118"/>
        <end position="140"/>
    </location>
</feature>
<feature type="transmembrane region" description="Helical" evidence="10">
    <location>
        <begin position="296"/>
        <end position="314"/>
    </location>
</feature>
<organism evidence="11">
    <name type="scientific">Ooceraea biroi</name>
    <name type="common">Clonal raider ant</name>
    <name type="synonym">Cerapachys biroi</name>
    <dbReference type="NCBI Taxonomy" id="2015173"/>
    <lineage>
        <taxon>Eukaryota</taxon>
        <taxon>Metazoa</taxon>
        <taxon>Ecdysozoa</taxon>
        <taxon>Arthropoda</taxon>
        <taxon>Hexapoda</taxon>
        <taxon>Insecta</taxon>
        <taxon>Pterygota</taxon>
        <taxon>Neoptera</taxon>
        <taxon>Endopterygota</taxon>
        <taxon>Hymenoptera</taxon>
        <taxon>Apocrita</taxon>
        <taxon>Aculeata</taxon>
        <taxon>Formicoidea</taxon>
        <taxon>Formicidae</taxon>
        <taxon>Dorylinae</taxon>
        <taxon>Ooceraea</taxon>
    </lineage>
</organism>
<proteinExistence type="inferred from homology"/>
<evidence type="ECO:0000256" key="3">
    <source>
        <dbReference type="ARBA" id="ARBA00022606"/>
    </source>
</evidence>
<dbReference type="Proteomes" id="UP000279307">
    <property type="component" value="Chromosome 2"/>
</dbReference>
<name>A0A3L8E0M7_OOCBI</name>
<evidence type="ECO:0000313" key="11">
    <source>
        <dbReference type="EMBL" id="RLU25935.1"/>
    </source>
</evidence>
<keyword evidence="2" id="KW-1003">Cell membrane</keyword>